<proteinExistence type="predicted"/>
<dbReference type="EMBL" id="BAAASG010000002">
    <property type="protein sequence ID" value="GAA2473665.1"/>
    <property type="molecule type" value="Genomic_DNA"/>
</dbReference>
<gene>
    <name evidence="2" type="ORF">GCM10010276_05780</name>
</gene>
<accession>A0ABP5Y5B6</accession>
<organism evidence="2 3">
    <name type="scientific">Streptomyces longisporus</name>
    <dbReference type="NCBI Taxonomy" id="1948"/>
    <lineage>
        <taxon>Bacteria</taxon>
        <taxon>Bacillati</taxon>
        <taxon>Actinomycetota</taxon>
        <taxon>Actinomycetes</taxon>
        <taxon>Kitasatosporales</taxon>
        <taxon>Streptomycetaceae</taxon>
        <taxon>Streptomyces</taxon>
    </lineage>
</organism>
<sequence>MKGYVSHGRGQAAREEVADPGTDLHILKGDVPEVPRARCWARGGR</sequence>
<evidence type="ECO:0000256" key="1">
    <source>
        <dbReference type="SAM" id="MobiDB-lite"/>
    </source>
</evidence>
<name>A0ABP5Y5B6_STRLO</name>
<reference evidence="3" key="1">
    <citation type="journal article" date="2019" name="Int. J. Syst. Evol. Microbiol.">
        <title>The Global Catalogue of Microorganisms (GCM) 10K type strain sequencing project: providing services to taxonomists for standard genome sequencing and annotation.</title>
        <authorList>
            <consortium name="The Broad Institute Genomics Platform"/>
            <consortium name="The Broad Institute Genome Sequencing Center for Infectious Disease"/>
            <person name="Wu L."/>
            <person name="Ma J."/>
        </authorList>
    </citation>
    <scope>NUCLEOTIDE SEQUENCE [LARGE SCALE GENOMIC DNA]</scope>
    <source>
        <strain evidence="3">JCM 4395</strain>
    </source>
</reference>
<evidence type="ECO:0000313" key="3">
    <source>
        <dbReference type="Proteomes" id="UP001501777"/>
    </source>
</evidence>
<evidence type="ECO:0000313" key="2">
    <source>
        <dbReference type="EMBL" id="GAA2473665.1"/>
    </source>
</evidence>
<dbReference type="Proteomes" id="UP001501777">
    <property type="component" value="Unassembled WGS sequence"/>
</dbReference>
<comment type="caution">
    <text evidence="2">The sequence shown here is derived from an EMBL/GenBank/DDBJ whole genome shotgun (WGS) entry which is preliminary data.</text>
</comment>
<feature type="region of interest" description="Disordered" evidence="1">
    <location>
        <begin position="1"/>
        <end position="26"/>
    </location>
</feature>
<keyword evidence="3" id="KW-1185">Reference proteome</keyword>
<protein>
    <submittedName>
        <fullName evidence="2">Uncharacterized protein</fullName>
    </submittedName>
</protein>